<reference evidence="2" key="1">
    <citation type="submission" date="2022-04" db="EMBL/GenBank/DDBJ databases">
        <title>Complete genome sequence of a cyanobacterium, Nostoc sp. SO-36, isolated in Antarctica.</title>
        <authorList>
            <person name="Kanesaki Y."/>
            <person name="Effendi D."/>
            <person name="Sakamoto T."/>
            <person name="Ohtani S."/>
            <person name="Awai K."/>
        </authorList>
    </citation>
    <scope>NUCLEOTIDE SEQUENCE</scope>
    <source>
        <strain evidence="2">SO-36</strain>
    </source>
</reference>
<evidence type="ECO:0000313" key="3">
    <source>
        <dbReference type="Proteomes" id="UP001055453"/>
    </source>
</evidence>
<feature type="coiled-coil region" evidence="1">
    <location>
        <begin position="2"/>
        <end position="29"/>
    </location>
</feature>
<accession>A0ABM7Z068</accession>
<sequence length="75" mass="8579">MTKLLQKAFQEAQKLSENLQDEIAQQLLADIENELKWQETLANSEINLDILQKMAQSALIEDQEGKTEEKGFGEE</sequence>
<protein>
    <submittedName>
        <fullName evidence="2">Uncharacterized protein</fullName>
    </submittedName>
</protein>
<evidence type="ECO:0000256" key="1">
    <source>
        <dbReference type="SAM" id="Coils"/>
    </source>
</evidence>
<evidence type="ECO:0000313" key="2">
    <source>
        <dbReference type="EMBL" id="BDI16332.1"/>
    </source>
</evidence>
<proteinExistence type="predicted"/>
<name>A0ABM7Z068_NOSCO</name>
<dbReference type="Proteomes" id="UP001055453">
    <property type="component" value="Chromosome"/>
</dbReference>
<gene>
    <name evidence="2" type="ORF">ANSO36C_21340</name>
</gene>
<keyword evidence="1" id="KW-0175">Coiled coil</keyword>
<keyword evidence="3" id="KW-1185">Reference proteome</keyword>
<dbReference type="RefSeq" id="WP_251959500.1">
    <property type="nucleotide sequence ID" value="NZ_AP025732.1"/>
</dbReference>
<organism evidence="2 3">
    <name type="scientific">Nostoc cf. commune SO-36</name>
    <dbReference type="NCBI Taxonomy" id="449208"/>
    <lineage>
        <taxon>Bacteria</taxon>
        <taxon>Bacillati</taxon>
        <taxon>Cyanobacteriota</taxon>
        <taxon>Cyanophyceae</taxon>
        <taxon>Nostocales</taxon>
        <taxon>Nostocaceae</taxon>
        <taxon>Nostoc</taxon>
    </lineage>
</organism>
<dbReference type="EMBL" id="AP025732">
    <property type="protein sequence ID" value="BDI16332.1"/>
    <property type="molecule type" value="Genomic_DNA"/>
</dbReference>